<evidence type="ECO:0000256" key="2">
    <source>
        <dbReference type="SAM" id="Phobius"/>
    </source>
</evidence>
<evidence type="ECO:0000313" key="3">
    <source>
        <dbReference type="EMBL" id="MCC2210599.1"/>
    </source>
</evidence>
<sequence length="229" mass="25469">MEKDKDIIEVIIDEQPTNNKKIKFAYWDNLAKDLSPLFIKVSSAICIVIVLGVFFVGFFIPKSDNKITKRLEKLQNTNSEYITAQNNYSSLSDEINTLNSDLADKKKNYEEFTTSQNGLEKINDENDKLEKEKEELQNTVNTKQSTLDSLNNQASSTSQSTLTLTSGTYAVGENIKAGKYTIMGSGSIAISSLGKARVNSNLTADGKDYVLNDDETIKIKGKAQFIPIK</sequence>
<dbReference type="Gene3D" id="1.20.120.330">
    <property type="entry name" value="Nucleotidyltransferases domain 2"/>
    <property type="match status" value="1"/>
</dbReference>
<accession>A0AAE3DYS3</accession>
<dbReference type="EMBL" id="JAJEQM010000008">
    <property type="protein sequence ID" value="MCC2210599.1"/>
    <property type="molecule type" value="Genomic_DNA"/>
</dbReference>
<dbReference type="AlphaFoldDB" id="A0AAE3DYS3"/>
<proteinExistence type="predicted"/>
<keyword evidence="2" id="KW-0812">Transmembrane</keyword>
<evidence type="ECO:0000313" key="4">
    <source>
        <dbReference type="Proteomes" id="UP001198242"/>
    </source>
</evidence>
<name>A0AAE3DYS3_9FIRM</name>
<dbReference type="RefSeq" id="WP_308456399.1">
    <property type="nucleotide sequence ID" value="NZ_JAJEQM010000008.1"/>
</dbReference>
<feature type="coiled-coil region" evidence="1">
    <location>
        <begin position="74"/>
        <end position="153"/>
    </location>
</feature>
<organism evidence="3 4">
    <name type="scientific">Hominilimicola fabiformis</name>
    <dbReference type="NCBI Taxonomy" id="2885356"/>
    <lineage>
        <taxon>Bacteria</taxon>
        <taxon>Bacillati</taxon>
        <taxon>Bacillota</taxon>
        <taxon>Clostridia</taxon>
        <taxon>Eubacteriales</taxon>
        <taxon>Oscillospiraceae</taxon>
        <taxon>Hominilimicola</taxon>
    </lineage>
</organism>
<keyword evidence="1" id="KW-0175">Coiled coil</keyword>
<protein>
    <submittedName>
        <fullName evidence="3">Uncharacterized protein</fullName>
    </submittedName>
</protein>
<keyword evidence="4" id="KW-1185">Reference proteome</keyword>
<evidence type="ECO:0000256" key="1">
    <source>
        <dbReference type="SAM" id="Coils"/>
    </source>
</evidence>
<reference evidence="3 4" key="1">
    <citation type="submission" date="2021-10" db="EMBL/GenBank/DDBJ databases">
        <title>Anaerobic single-cell dispensing facilitates the cultivation of human gut bacteria.</title>
        <authorList>
            <person name="Afrizal A."/>
        </authorList>
    </citation>
    <scope>NUCLEOTIDE SEQUENCE [LARGE SCALE GENOMIC DNA]</scope>
    <source>
        <strain evidence="3 4">CLA-AA-H232</strain>
    </source>
</reference>
<keyword evidence="2" id="KW-1133">Transmembrane helix</keyword>
<gene>
    <name evidence="3" type="ORF">LKE05_07335</name>
</gene>
<comment type="caution">
    <text evidence="3">The sequence shown here is derived from an EMBL/GenBank/DDBJ whole genome shotgun (WGS) entry which is preliminary data.</text>
</comment>
<dbReference type="Proteomes" id="UP001198242">
    <property type="component" value="Unassembled WGS sequence"/>
</dbReference>
<keyword evidence="2" id="KW-0472">Membrane</keyword>
<feature type="transmembrane region" description="Helical" evidence="2">
    <location>
        <begin position="37"/>
        <end position="60"/>
    </location>
</feature>